<dbReference type="RefSeq" id="WP_089756248.1">
    <property type="nucleotide sequence ID" value="NZ_FNKL01000003.1"/>
</dbReference>
<reference evidence="2" key="1">
    <citation type="submission" date="2016-10" db="EMBL/GenBank/DDBJ databases">
        <authorList>
            <person name="Varghese N."/>
            <person name="Submissions S."/>
        </authorList>
    </citation>
    <scope>NUCLEOTIDE SEQUENCE [LARGE SCALE GENOMIC DNA]</scope>
    <source>
        <strain evidence="2">DSM 17072</strain>
    </source>
</reference>
<dbReference type="STRING" id="311333.SAMN05421664_2721"/>
<dbReference type="Proteomes" id="UP000199627">
    <property type="component" value="Unassembled WGS sequence"/>
</dbReference>
<name>A0A1H1E0B0_9FLAO</name>
<organism evidence="1 2">
    <name type="scientific">Chryseobacterium soldanellicola</name>
    <dbReference type="NCBI Taxonomy" id="311333"/>
    <lineage>
        <taxon>Bacteria</taxon>
        <taxon>Pseudomonadati</taxon>
        <taxon>Bacteroidota</taxon>
        <taxon>Flavobacteriia</taxon>
        <taxon>Flavobacteriales</taxon>
        <taxon>Weeksellaceae</taxon>
        <taxon>Chryseobacterium group</taxon>
        <taxon>Chryseobacterium</taxon>
    </lineage>
</organism>
<dbReference type="OrthoDB" id="779537at2"/>
<evidence type="ECO:0000313" key="1">
    <source>
        <dbReference type="EMBL" id="SDQ81919.1"/>
    </source>
</evidence>
<accession>A0A1H1E0B0</accession>
<evidence type="ECO:0000313" key="2">
    <source>
        <dbReference type="Proteomes" id="UP000199627"/>
    </source>
</evidence>
<proteinExistence type="predicted"/>
<dbReference type="AlphaFoldDB" id="A0A1H1E0B0"/>
<dbReference type="EMBL" id="FNKL01000003">
    <property type="protein sequence ID" value="SDQ81919.1"/>
    <property type="molecule type" value="Genomic_DNA"/>
</dbReference>
<sequence length="200" mass="23317">MIYMLFAPFHDHKIDKITQYVREVFFKQFPDESKRVWLGLIKYSNYKKANPINFGYQSEDELNEAEGIEAKFVQEISSDKVLKLNLTEISLEQNEGYLLARAFVITPYDTADKDFESFINHVLPIVLDDLTKEKITHITEAEIHTNFITNQYLILNNILLIKRKQSKQIAFEYEPTVIGYLWESDSKVIPTISSTIPTTI</sequence>
<protein>
    <submittedName>
        <fullName evidence="1">Uncharacterized protein</fullName>
    </submittedName>
</protein>
<keyword evidence="2" id="KW-1185">Reference proteome</keyword>
<gene>
    <name evidence="1" type="ORF">SAMN05421664_2721</name>
</gene>